<keyword evidence="3" id="KW-1185">Reference proteome</keyword>
<dbReference type="OrthoDB" id="7466430at2759"/>
<dbReference type="EMBL" id="OV170225">
    <property type="protein sequence ID" value="CAH0726090.1"/>
    <property type="molecule type" value="Genomic_DNA"/>
</dbReference>
<reference evidence="2" key="1">
    <citation type="submission" date="2021-12" db="EMBL/GenBank/DDBJ databases">
        <authorList>
            <person name="Martin H S."/>
        </authorList>
    </citation>
    <scope>NUCLEOTIDE SEQUENCE</scope>
</reference>
<sequence>MVPVKDLRPGGATADQVMTFAHELSEARPLRGSAAVARAHVTAEAPATSPPYPQTSEPAPSTSSHA</sequence>
<feature type="non-terminal residue" evidence="2">
    <location>
        <position position="66"/>
    </location>
</feature>
<proteinExistence type="predicted"/>
<evidence type="ECO:0000313" key="3">
    <source>
        <dbReference type="Proteomes" id="UP000838878"/>
    </source>
</evidence>
<accession>A0A8J9YGT2</accession>
<evidence type="ECO:0000313" key="2">
    <source>
        <dbReference type="EMBL" id="CAH0726090.1"/>
    </source>
</evidence>
<protein>
    <submittedName>
        <fullName evidence="2">Uncharacterized protein</fullName>
    </submittedName>
</protein>
<dbReference type="Proteomes" id="UP000838878">
    <property type="component" value="Chromosome 5"/>
</dbReference>
<dbReference type="AlphaFoldDB" id="A0A8J9YGT2"/>
<organism evidence="2 3">
    <name type="scientific">Brenthis ino</name>
    <name type="common">lesser marbled fritillary</name>
    <dbReference type="NCBI Taxonomy" id="405034"/>
    <lineage>
        <taxon>Eukaryota</taxon>
        <taxon>Metazoa</taxon>
        <taxon>Ecdysozoa</taxon>
        <taxon>Arthropoda</taxon>
        <taxon>Hexapoda</taxon>
        <taxon>Insecta</taxon>
        <taxon>Pterygota</taxon>
        <taxon>Neoptera</taxon>
        <taxon>Endopterygota</taxon>
        <taxon>Lepidoptera</taxon>
        <taxon>Glossata</taxon>
        <taxon>Ditrysia</taxon>
        <taxon>Papilionoidea</taxon>
        <taxon>Nymphalidae</taxon>
        <taxon>Heliconiinae</taxon>
        <taxon>Argynnini</taxon>
        <taxon>Brenthis</taxon>
    </lineage>
</organism>
<name>A0A8J9YGT2_9NEOP</name>
<feature type="compositionally biased region" description="Polar residues" evidence="1">
    <location>
        <begin position="54"/>
        <end position="66"/>
    </location>
</feature>
<evidence type="ECO:0000256" key="1">
    <source>
        <dbReference type="SAM" id="MobiDB-lite"/>
    </source>
</evidence>
<gene>
    <name evidence="2" type="ORF">BINO364_LOCUS11599</name>
</gene>
<feature type="compositionally biased region" description="Low complexity" evidence="1">
    <location>
        <begin position="34"/>
        <end position="47"/>
    </location>
</feature>
<feature type="region of interest" description="Disordered" evidence="1">
    <location>
        <begin position="31"/>
        <end position="66"/>
    </location>
</feature>